<dbReference type="Pfam" id="PF02413">
    <property type="entry name" value="Caudo_TAP"/>
    <property type="match status" value="1"/>
</dbReference>
<name>A0A3L0VTB5_ECOLX</name>
<sequence>MIIYHYDSATGCLLGQGTAEANPLDPKSPLLPAYATATPAPITEEFECARYLTPDGHASAHYADGEWVIQPDWRDVPLWSTEDGSTVVIAEPNVTPADLGATAVPYPGPGYAWRDGRWQEDQALQRALAEAAAEQELAALQAEATTEIDRIQPAVVGGYAKASDVDALPLWQRYRYELPDVRSQPGWPEHPAWPPRPGDSSTV</sequence>
<evidence type="ECO:0008006" key="3">
    <source>
        <dbReference type="Google" id="ProtNLM"/>
    </source>
</evidence>
<dbReference type="EMBL" id="RNRV01000001">
    <property type="protein sequence ID" value="MHO02914.1"/>
    <property type="molecule type" value="Genomic_DNA"/>
</dbReference>
<reference evidence="2" key="1">
    <citation type="submission" date="2018-10" db="EMBL/GenBank/DDBJ databases">
        <authorList>
            <consortium name="NARMS: The National Antimicrobial Resistance Monitoring System"/>
        </authorList>
    </citation>
    <scope>NUCLEOTIDE SEQUENCE [LARGE SCALE GENOMIC DNA]</scope>
    <source>
        <strain evidence="2">CVM N17EC0388</strain>
    </source>
</reference>
<evidence type="ECO:0000313" key="2">
    <source>
        <dbReference type="EMBL" id="MHO02914.1"/>
    </source>
</evidence>
<feature type="region of interest" description="Disordered" evidence="1">
    <location>
        <begin position="181"/>
        <end position="203"/>
    </location>
</feature>
<comment type="caution">
    <text evidence="2">The sequence shown here is derived from an EMBL/GenBank/DDBJ whole genome shotgun (WGS) entry which is preliminary data.</text>
</comment>
<accession>A0A3L0VTB5</accession>
<evidence type="ECO:0000256" key="1">
    <source>
        <dbReference type="SAM" id="MobiDB-lite"/>
    </source>
</evidence>
<protein>
    <recommendedName>
        <fullName evidence="3">Tail fiber assembly protein</fullName>
    </recommendedName>
</protein>
<dbReference type="AlphaFoldDB" id="A0A3L0VTB5"/>
<proteinExistence type="predicted"/>
<organism evidence="2">
    <name type="scientific">Escherichia coli</name>
    <dbReference type="NCBI Taxonomy" id="562"/>
    <lineage>
        <taxon>Bacteria</taxon>
        <taxon>Pseudomonadati</taxon>
        <taxon>Pseudomonadota</taxon>
        <taxon>Gammaproteobacteria</taxon>
        <taxon>Enterobacterales</taxon>
        <taxon>Enterobacteriaceae</taxon>
        <taxon>Escherichia</taxon>
    </lineage>
</organism>
<dbReference type="InterPro" id="IPR003458">
    <property type="entry name" value="Phage_T4_Gp38_tail_assem"/>
</dbReference>
<gene>
    <name evidence="2" type="ORF">D9F05_00705</name>
</gene>